<sequence length="977" mass="113396">MNPQHTIGSIDKSNGEVIVNANEKSVEGHFEIKKNATFAVELAKNQNDNEDQENNLQQIDEKDLEKRKATKSAPDYKKNQSLKRKETFFNPKKPFFSIEMAYLHEKASRVYKEVLNKQFENKAEDIDPENICPCCSQIALGDEYLISMIGNYEDLAHLGPAYPLYFQFMIYSIGFLFITLLISGIYNMVQNDQGQQCQETEQCRVSFATKLAQSNRQQNDPDATQSYLNLATCIVLIFYITIFRLKQVNFARQVDSYDVSVSDYTIFFDKIPLNKKRKDIQEFIYSQVPGVKVMKIVQAFKLKQYNKWNEELGGDISLEQQDQIRQKIQDYENKCFQEIDIEQTFAGAAFVSFETEDQAIKVYEHFKSHPFIRHTKLYDKKKKFDNNILSVNRAPEPGDINWENIEISSLSKILRRSVSIIVSAGLIGCCYVIIFYIQESQDNFKRKEKNNSLIEAYAMLTSLSVLLINQLLQLTIAQLANYESFNSKTRTIISVAKKSGLVQFINTTIVQFFVNLFQNIRDVWVYGGLVYDITILLIYNIGLPSIIQGLQISQIIKWMQQKLFFKKTEKEKARLTQIQVHDIFERAQFDIAPPFASAVNTLLLTCFYAQLIPLGLVFSIISLILQMFTNKYLLVRRLSMPVPYGAELPLEMNDLYLEIIILFFSLGCFIFEYILNSEISSAAIAQLTISSVYFIFPINKYINKVFNQDLNFVESLSYSDAKVQGHFSTDYDRKNPILKTEAIKKYVDFSIDNEKDPQKKEFLKNLFYPDVQKRQSKSKEPLSFVGKFTEKFFEDNYKKSTTKIQKLKSLRIKEQQSRQSVFQNQQIAQEEINEINEIAQNQNQQETSQQPKQQDSFYNIQQEETLRQEGQLQIKQQNQLLTQKDSLISPQQESQNLILKSNQQQPIYDECNNDIKEDNQQILQSTILQNNLKESEQLIQKQPDLKSQSDKHQDGNIEKNLPPIKLKGRDLNKVVPI</sequence>
<feature type="transmembrane region" description="Helical" evidence="2">
    <location>
        <begin position="523"/>
        <end position="547"/>
    </location>
</feature>
<feature type="transmembrane region" description="Helical" evidence="2">
    <location>
        <begin position="164"/>
        <end position="186"/>
    </location>
</feature>
<dbReference type="eggNOG" id="ENOG502SEJF">
    <property type="taxonomic scope" value="Eukaryota"/>
</dbReference>
<dbReference type="InParanoid" id="Q22C72"/>
<keyword evidence="5" id="KW-1185">Reference proteome</keyword>
<dbReference type="InterPro" id="IPR027815">
    <property type="entry name" value="CSC1/OSCA1-like_cyt"/>
</dbReference>
<accession>Q22C72</accession>
<dbReference type="PANTHER" id="PTHR13018">
    <property type="entry name" value="PROBABLE MEMBRANE PROTEIN DUF221-RELATED"/>
    <property type="match status" value="1"/>
</dbReference>
<evidence type="ECO:0000256" key="2">
    <source>
        <dbReference type="SAM" id="Phobius"/>
    </source>
</evidence>
<dbReference type="Proteomes" id="UP000009168">
    <property type="component" value="Unassembled WGS sequence"/>
</dbReference>
<proteinExistence type="predicted"/>
<reference evidence="5" key="1">
    <citation type="journal article" date="2006" name="PLoS Biol.">
        <title>Macronuclear genome sequence of the ciliate Tetrahymena thermophila, a model eukaryote.</title>
        <authorList>
            <person name="Eisen J.A."/>
            <person name="Coyne R.S."/>
            <person name="Wu M."/>
            <person name="Wu D."/>
            <person name="Thiagarajan M."/>
            <person name="Wortman J.R."/>
            <person name="Badger J.H."/>
            <person name="Ren Q."/>
            <person name="Amedeo P."/>
            <person name="Jones K.M."/>
            <person name="Tallon L.J."/>
            <person name="Delcher A.L."/>
            <person name="Salzberg S.L."/>
            <person name="Silva J.C."/>
            <person name="Haas B.J."/>
            <person name="Majoros W.H."/>
            <person name="Farzad M."/>
            <person name="Carlton J.M."/>
            <person name="Smith R.K. Jr."/>
            <person name="Garg J."/>
            <person name="Pearlman R.E."/>
            <person name="Karrer K.M."/>
            <person name="Sun L."/>
            <person name="Manning G."/>
            <person name="Elde N.C."/>
            <person name="Turkewitz A.P."/>
            <person name="Asai D.J."/>
            <person name="Wilkes D.E."/>
            <person name="Wang Y."/>
            <person name="Cai H."/>
            <person name="Collins K."/>
            <person name="Stewart B.A."/>
            <person name="Lee S.R."/>
            <person name="Wilamowska K."/>
            <person name="Weinberg Z."/>
            <person name="Ruzzo W.L."/>
            <person name="Wloga D."/>
            <person name="Gaertig J."/>
            <person name="Frankel J."/>
            <person name="Tsao C.-C."/>
            <person name="Gorovsky M.A."/>
            <person name="Keeling P.J."/>
            <person name="Waller R.F."/>
            <person name="Patron N.J."/>
            <person name="Cherry J.M."/>
            <person name="Stover N.A."/>
            <person name="Krieger C.J."/>
            <person name="del Toro C."/>
            <person name="Ryder H.F."/>
            <person name="Williamson S.C."/>
            <person name="Barbeau R.A."/>
            <person name="Hamilton E.P."/>
            <person name="Orias E."/>
        </authorList>
    </citation>
    <scope>NUCLEOTIDE SEQUENCE [LARGE SCALE GENOMIC DNA]</scope>
    <source>
        <strain evidence="5">SB210</strain>
    </source>
</reference>
<dbReference type="EMBL" id="GG662480">
    <property type="protein sequence ID" value="EAR82884.2"/>
    <property type="molecule type" value="Genomic_DNA"/>
</dbReference>
<dbReference type="PANTHER" id="PTHR13018:SF83">
    <property type="entry name" value="RRM DOMAIN-CONTAINING PROTEIN"/>
    <property type="match status" value="1"/>
</dbReference>
<feature type="transmembrane region" description="Helical" evidence="2">
    <location>
        <begin position="681"/>
        <end position="698"/>
    </location>
</feature>
<feature type="transmembrane region" description="Helical" evidence="2">
    <location>
        <begin position="227"/>
        <end position="245"/>
    </location>
</feature>
<protein>
    <submittedName>
        <fullName evidence="4">Transmembrane protein, putative</fullName>
    </submittedName>
</protein>
<dbReference type="STRING" id="312017.Q22C72"/>
<dbReference type="OrthoDB" id="197892at2759"/>
<dbReference type="HOGENOM" id="CLU_012088_0_0_1"/>
<dbReference type="GeneID" id="7834212"/>
<evidence type="ECO:0000313" key="5">
    <source>
        <dbReference type="Proteomes" id="UP000009168"/>
    </source>
</evidence>
<gene>
    <name evidence="4" type="ORF">TTHERM_01075680</name>
</gene>
<feature type="region of interest" description="Disordered" evidence="1">
    <location>
        <begin position="43"/>
        <end position="78"/>
    </location>
</feature>
<dbReference type="GO" id="GO:0005886">
    <property type="term" value="C:plasma membrane"/>
    <property type="evidence" value="ECO:0007669"/>
    <property type="project" value="TreeGrafter"/>
</dbReference>
<dbReference type="AlphaFoldDB" id="Q22C72"/>
<evidence type="ECO:0000313" key="4">
    <source>
        <dbReference type="EMBL" id="EAR82884.2"/>
    </source>
</evidence>
<dbReference type="KEGG" id="tet:TTHERM_01075680"/>
<feature type="transmembrane region" description="Helical" evidence="2">
    <location>
        <begin position="616"/>
        <end position="634"/>
    </location>
</feature>
<evidence type="ECO:0000256" key="1">
    <source>
        <dbReference type="SAM" id="MobiDB-lite"/>
    </source>
</evidence>
<feature type="compositionally biased region" description="Basic and acidic residues" evidence="1">
    <location>
        <begin position="943"/>
        <end position="957"/>
    </location>
</feature>
<dbReference type="InterPro" id="IPR045122">
    <property type="entry name" value="Csc1-like"/>
</dbReference>
<feature type="region of interest" description="Disordered" evidence="1">
    <location>
        <begin position="940"/>
        <end position="965"/>
    </location>
</feature>
<keyword evidence="2" id="KW-1133">Transmembrane helix</keyword>
<feature type="transmembrane region" description="Helical" evidence="2">
    <location>
        <begin position="457"/>
        <end position="479"/>
    </location>
</feature>
<dbReference type="Pfam" id="PF14703">
    <property type="entry name" value="PHM7_cyt"/>
    <property type="match status" value="1"/>
</dbReference>
<organism evidence="4 5">
    <name type="scientific">Tetrahymena thermophila (strain SB210)</name>
    <dbReference type="NCBI Taxonomy" id="312017"/>
    <lineage>
        <taxon>Eukaryota</taxon>
        <taxon>Sar</taxon>
        <taxon>Alveolata</taxon>
        <taxon>Ciliophora</taxon>
        <taxon>Intramacronucleata</taxon>
        <taxon>Oligohymenophorea</taxon>
        <taxon>Hymenostomatida</taxon>
        <taxon>Tetrahymenina</taxon>
        <taxon>Tetrahymenidae</taxon>
        <taxon>Tetrahymena</taxon>
    </lineage>
</organism>
<feature type="transmembrane region" description="Helical" evidence="2">
    <location>
        <begin position="500"/>
        <end position="517"/>
    </location>
</feature>
<keyword evidence="2 4" id="KW-0812">Transmembrane</keyword>
<dbReference type="RefSeq" id="XP_001030547.2">
    <property type="nucleotide sequence ID" value="XM_001030547.2"/>
</dbReference>
<evidence type="ECO:0000259" key="3">
    <source>
        <dbReference type="Pfam" id="PF14703"/>
    </source>
</evidence>
<feature type="transmembrane region" description="Helical" evidence="2">
    <location>
        <begin position="655"/>
        <end position="675"/>
    </location>
</feature>
<name>Q22C72_TETTS</name>
<keyword evidence="2" id="KW-0472">Membrane</keyword>
<feature type="transmembrane region" description="Helical" evidence="2">
    <location>
        <begin position="418"/>
        <end position="437"/>
    </location>
</feature>
<feature type="domain" description="CSC1/OSCA1-like cytosolic" evidence="3">
    <location>
        <begin position="321"/>
        <end position="404"/>
    </location>
</feature>
<dbReference type="GO" id="GO:0005227">
    <property type="term" value="F:calcium-activated cation channel activity"/>
    <property type="evidence" value="ECO:0007669"/>
    <property type="project" value="InterPro"/>
</dbReference>